<evidence type="ECO:0000313" key="2">
    <source>
        <dbReference type="Proteomes" id="UP001187192"/>
    </source>
</evidence>
<sequence length="46" mass="5052">MWGLENSREDTLVDALAIPESEKQGKCYNYAAAFLGEILGIAGRFC</sequence>
<gene>
    <name evidence="1" type="ORF">TIFTF001_036847</name>
</gene>
<accession>A0AA88E571</accession>
<dbReference type="Proteomes" id="UP001187192">
    <property type="component" value="Unassembled WGS sequence"/>
</dbReference>
<keyword evidence="2" id="KW-1185">Reference proteome</keyword>
<dbReference type="AlphaFoldDB" id="A0AA88E571"/>
<proteinExistence type="predicted"/>
<organism evidence="1 2">
    <name type="scientific">Ficus carica</name>
    <name type="common">Common fig</name>
    <dbReference type="NCBI Taxonomy" id="3494"/>
    <lineage>
        <taxon>Eukaryota</taxon>
        <taxon>Viridiplantae</taxon>
        <taxon>Streptophyta</taxon>
        <taxon>Embryophyta</taxon>
        <taxon>Tracheophyta</taxon>
        <taxon>Spermatophyta</taxon>
        <taxon>Magnoliopsida</taxon>
        <taxon>eudicotyledons</taxon>
        <taxon>Gunneridae</taxon>
        <taxon>Pentapetalae</taxon>
        <taxon>rosids</taxon>
        <taxon>fabids</taxon>
        <taxon>Rosales</taxon>
        <taxon>Moraceae</taxon>
        <taxon>Ficeae</taxon>
        <taxon>Ficus</taxon>
    </lineage>
</organism>
<comment type="caution">
    <text evidence="1">The sequence shown here is derived from an EMBL/GenBank/DDBJ whole genome shotgun (WGS) entry which is preliminary data.</text>
</comment>
<name>A0AA88E571_FICCA</name>
<evidence type="ECO:0000313" key="1">
    <source>
        <dbReference type="EMBL" id="GMN67785.1"/>
    </source>
</evidence>
<reference evidence="1" key="1">
    <citation type="submission" date="2023-07" db="EMBL/GenBank/DDBJ databases">
        <title>draft genome sequence of fig (Ficus carica).</title>
        <authorList>
            <person name="Takahashi T."/>
            <person name="Nishimura K."/>
        </authorList>
    </citation>
    <scope>NUCLEOTIDE SEQUENCE</scope>
</reference>
<protein>
    <submittedName>
        <fullName evidence="1">Uncharacterized protein</fullName>
    </submittedName>
</protein>
<dbReference type="EMBL" id="BTGU01000499">
    <property type="protein sequence ID" value="GMN67785.1"/>
    <property type="molecule type" value="Genomic_DNA"/>
</dbReference>